<dbReference type="Proteomes" id="UP000663879">
    <property type="component" value="Unassembled WGS sequence"/>
</dbReference>
<accession>A0A813MDB3</accession>
<dbReference type="PANTHER" id="PTHR19305:SF9">
    <property type="entry name" value="SYNAPTOSOMAL-ASSOCIATED PROTEIN 29"/>
    <property type="match status" value="1"/>
</dbReference>
<evidence type="ECO:0000256" key="3">
    <source>
        <dbReference type="ARBA" id="ARBA00022927"/>
    </source>
</evidence>
<keyword evidence="4 5" id="KW-0175">Coiled coil</keyword>
<comment type="caution">
    <text evidence="7">The sequence shown here is derived from an EMBL/GenBank/DDBJ whole genome shotgun (WGS) entry which is preliminary data.</text>
</comment>
<evidence type="ECO:0000313" key="8">
    <source>
        <dbReference type="Proteomes" id="UP000663879"/>
    </source>
</evidence>
<keyword evidence="8" id="KW-1185">Reference proteome</keyword>
<dbReference type="EMBL" id="CAJNOC010000133">
    <property type="protein sequence ID" value="CAF0717988.1"/>
    <property type="molecule type" value="Genomic_DNA"/>
</dbReference>
<evidence type="ECO:0000256" key="4">
    <source>
        <dbReference type="ARBA" id="ARBA00023054"/>
    </source>
</evidence>
<dbReference type="PROSITE" id="PS50192">
    <property type="entry name" value="T_SNARE"/>
    <property type="match status" value="2"/>
</dbReference>
<dbReference type="GO" id="GO:0006906">
    <property type="term" value="P:vesicle fusion"/>
    <property type="evidence" value="ECO:0007669"/>
    <property type="project" value="TreeGrafter"/>
</dbReference>
<evidence type="ECO:0000256" key="5">
    <source>
        <dbReference type="SAM" id="Coils"/>
    </source>
</evidence>
<dbReference type="SMART" id="SM00397">
    <property type="entry name" value="t_SNARE"/>
    <property type="match status" value="2"/>
</dbReference>
<feature type="domain" description="T-SNARE coiled-coil homology" evidence="6">
    <location>
        <begin position="134"/>
        <end position="196"/>
    </location>
</feature>
<keyword evidence="3" id="KW-0653">Protein transport</keyword>
<dbReference type="GO" id="GO:0031201">
    <property type="term" value="C:SNARE complex"/>
    <property type="evidence" value="ECO:0007669"/>
    <property type="project" value="TreeGrafter"/>
</dbReference>
<protein>
    <recommendedName>
        <fullName evidence="6">t-SNARE coiled-coil homology domain-containing protein</fullName>
    </recommendedName>
</protein>
<dbReference type="GO" id="GO:0019905">
    <property type="term" value="F:syntaxin binding"/>
    <property type="evidence" value="ECO:0007669"/>
    <property type="project" value="TreeGrafter"/>
</dbReference>
<comment type="similarity">
    <text evidence="1">Belongs to the SNAP-25 family.</text>
</comment>
<dbReference type="GO" id="GO:0006887">
    <property type="term" value="P:exocytosis"/>
    <property type="evidence" value="ECO:0007669"/>
    <property type="project" value="TreeGrafter"/>
</dbReference>
<name>A0A813MDB3_9BILA</name>
<dbReference type="FunFam" id="1.20.5.110:FF:000041">
    <property type="entry name" value="Synaptosomal-associated protein 29"/>
    <property type="match status" value="1"/>
</dbReference>
<dbReference type="GO" id="GO:0005886">
    <property type="term" value="C:plasma membrane"/>
    <property type="evidence" value="ECO:0007669"/>
    <property type="project" value="TreeGrafter"/>
</dbReference>
<dbReference type="OrthoDB" id="18679at2759"/>
<feature type="coiled-coil region" evidence="5">
    <location>
        <begin position="93"/>
        <end position="120"/>
    </location>
</feature>
<dbReference type="Gene3D" id="1.20.5.110">
    <property type="match status" value="2"/>
</dbReference>
<evidence type="ECO:0000256" key="1">
    <source>
        <dbReference type="ARBA" id="ARBA00009480"/>
    </source>
</evidence>
<proteinExistence type="inferred from homology"/>
<gene>
    <name evidence="7" type="ORF">OXX778_LOCUS1883</name>
</gene>
<dbReference type="Pfam" id="PF12352">
    <property type="entry name" value="V-SNARE_C"/>
    <property type="match status" value="1"/>
</dbReference>
<keyword evidence="2" id="KW-0813">Transport</keyword>
<organism evidence="7 8">
    <name type="scientific">Brachionus calyciflorus</name>
    <dbReference type="NCBI Taxonomy" id="104777"/>
    <lineage>
        <taxon>Eukaryota</taxon>
        <taxon>Metazoa</taxon>
        <taxon>Spiralia</taxon>
        <taxon>Gnathifera</taxon>
        <taxon>Rotifera</taxon>
        <taxon>Eurotatoria</taxon>
        <taxon>Monogononta</taxon>
        <taxon>Pseudotrocha</taxon>
        <taxon>Ploima</taxon>
        <taxon>Brachionidae</taxon>
        <taxon>Brachionus</taxon>
    </lineage>
</organism>
<dbReference type="GO" id="GO:0015031">
    <property type="term" value="P:protein transport"/>
    <property type="evidence" value="ECO:0007669"/>
    <property type="project" value="UniProtKB-KW"/>
</dbReference>
<sequence length="198" mass="22771">MNQDNLKLCQEKISLIEKDSLDKTKQALRIINETKEIGVKTAEELVHQGEQLGLVNERLDEVENTLISTQKNITQLKSFFGGIKNKFLVCFGVNKSKKLAKDEENESDNVELKVENICEKSKETKSDFFEITGSPIEREINKNLLEISNDLNRIKMLGLDMQTEACRQNRLIDNIYLKSIRTDAKIKDQNNQVKEILK</sequence>
<dbReference type="SUPFAM" id="SSF58038">
    <property type="entry name" value="SNARE fusion complex"/>
    <property type="match status" value="2"/>
</dbReference>
<evidence type="ECO:0000256" key="2">
    <source>
        <dbReference type="ARBA" id="ARBA00022448"/>
    </source>
</evidence>
<dbReference type="InterPro" id="IPR000727">
    <property type="entry name" value="T_SNARE_dom"/>
</dbReference>
<reference evidence="7" key="1">
    <citation type="submission" date="2021-02" db="EMBL/GenBank/DDBJ databases">
        <authorList>
            <person name="Nowell W R."/>
        </authorList>
    </citation>
    <scope>NUCLEOTIDE SEQUENCE</scope>
    <source>
        <strain evidence="7">Ploen Becks lab</strain>
    </source>
</reference>
<evidence type="ECO:0000313" key="7">
    <source>
        <dbReference type="EMBL" id="CAF0717988.1"/>
    </source>
</evidence>
<dbReference type="GO" id="GO:0005484">
    <property type="term" value="F:SNAP receptor activity"/>
    <property type="evidence" value="ECO:0007669"/>
    <property type="project" value="TreeGrafter"/>
</dbReference>
<evidence type="ECO:0000259" key="6">
    <source>
        <dbReference type="PROSITE" id="PS50192"/>
    </source>
</evidence>
<dbReference type="AlphaFoldDB" id="A0A813MDB3"/>
<dbReference type="PANTHER" id="PTHR19305">
    <property type="entry name" value="SYNAPTOSOMAL ASSOCIATED PROTEIN"/>
    <property type="match status" value="1"/>
</dbReference>
<feature type="domain" description="T-SNARE coiled-coil homology" evidence="6">
    <location>
        <begin position="14"/>
        <end position="76"/>
    </location>
</feature>